<feature type="region of interest" description="Disordered" evidence="1">
    <location>
        <begin position="479"/>
        <end position="508"/>
    </location>
</feature>
<organism evidence="3 4">
    <name type="scientific">Coemansia interrupta</name>
    <dbReference type="NCBI Taxonomy" id="1126814"/>
    <lineage>
        <taxon>Eukaryota</taxon>
        <taxon>Fungi</taxon>
        <taxon>Fungi incertae sedis</taxon>
        <taxon>Zoopagomycota</taxon>
        <taxon>Kickxellomycotina</taxon>
        <taxon>Kickxellomycetes</taxon>
        <taxon>Kickxellales</taxon>
        <taxon>Kickxellaceae</taxon>
        <taxon>Coemansia</taxon>
    </lineage>
</organism>
<sequence>MSDTGQQAAVAAAAAATGSVLPPVPQLFQMDAIDMAEGWQQELVDSFQAVGQLLAGRSAIEVHDVLQQKASESMRTHGELVNGLVYGVLTEAHNAPTLFRQLSIVSRDGFAHAVGRLVQVASSTKFAKLKANVRQQLLWTLGELIRMHAGGTDKLVHALLRQMRGGDSAPPNTRFCRQLLGVLTQHYAWLTQHATLVGLAAYAFARMMLDHHQAAADLCALEGEFVARLVHEHFDMCALVGRDLVRVLQDVARDASIAALWAGELGRRVEQLLAVPTPRVFLASRLTFDMEARVMFILEHVPATAYGRNLQWFVQRFMGTATGETLFADVVRFVCGVWHPSNAVLASSVVPRYVFLGGLLRFVRSAVAGARVKLALFFDWLVYDAARDSIMNVEPGVLMVARSVDRYAYLTESLVEFLAFTADAYCPRLAGEVHGGVLRVMRDAVDKGVVPSLLPVYAHPQVGRATRRTMRRLWAGLVPAEEDEPDAEPQPGPEPEPEPAVGADRDQAADQAEAELVALAPLPPPMAEEDLAALDPVSRMFHEDAGDEPDDASDSGAEDAEDFAVAAVAADLPAPDAALDDAGLWVFGASLRDFVHGVRAQAFPAAADVAQLVDVFAQSDVAVRPVAAILACALDAGALEDVEVVEAGMPDTLHHVLAALQPYALQEGAAGERALELVSLLAATCVDVGFRWLLACLAGAGGGAYRRLAAHVHCGVRALLGRDLCVLQERSSAVFYASLARVYAAFRAELPGIPLVVRSVAQLIDQPTVYLLSVQLAQKRLALFGGRAGHVLRVVQEMGADAFELVCLWQLAGAEVAGQPRVARRLVRQTLHGRWLDPAEAPEAAAGLLAVLRAVAPDEGLWRALVRASSADSGGDSLDEIYSAKPAPRRRPRRLRRNVITSDDDDDNDDNGQAEADRKDGFSTDSSLSSKSSPLVHGESDIDDDF</sequence>
<dbReference type="EMBL" id="JANBUM010000416">
    <property type="protein sequence ID" value="KAJ2777417.1"/>
    <property type="molecule type" value="Genomic_DNA"/>
</dbReference>
<feature type="domain" description="Integrator complex subunit 3 N-terminal" evidence="2">
    <location>
        <begin position="76"/>
        <end position="471"/>
    </location>
</feature>
<dbReference type="OrthoDB" id="2021145at2759"/>
<proteinExistence type="predicted"/>
<evidence type="ECO:0000313" key="4">
    <source>
        <dbReference type="Proteomes" id="UP001140172"/>
    </source>
</evidence>
<reference evidence="3" key="1">
    <citation type="submission" date="2022-07" db="EMBL/GenBank/DDBJ databases">
        <title>Phylogenomic reconstructions and comparative analyses of Kickxellomycotina fungi.</title>
        <authorList>
            <person name="Reynolds N.K."/>
            <person name="Stajich J.E."/>
            <person name="Barry K."/>
            <person name="Grigoriev I.V."/>
            <person name="Crous P."/>
            <person name="Smith M.E."/>
        </authorList>
    </citation>
    <scope>NUCLEOTIDE SEQUENCE</scope>
    <source>
        <strain evidence="3">BCRC 34489</strain>
    </source>
</reference>
<feature type="compositionally biased region" description="Acidic residues" evidence="1">
    <location>
        <begin position="902"/>
        <end position="912"/>
    </location>
</feature>
<dbReference type="PANTHER" id="PTHR13587:SF7">
    <property type="entry name" value="INTEGRATOR COMPLEX SUBUNIT 3"/>
    <property type="match status" value="1"/>
</dbReference>
<evidence type="ECO:0000313" key="3">
    <source>
        <dbReference type="EMBL" id="KAJ2777417.1"/>
    </source>
</evidence>
<name>A0A9W8LER2_9FUNG</name>
<keyword evidence="4" id="KW-1185">Reference proteome</keyword>
<dbReference type="PANTHER" id="PTHR13587">
    <property type="entry name" value="INTEGRATOR COMPLEX SUBUNIT 3"/>
    <property type="match status" value="1"/>
</dbReference>
<dbReference type="GO" id="GO:0005737">
    <property type="term" value="C:cytoplasm"/>
    <property type="evidence" value="ECO:0007669"/>
    <property type="project" value="TreeGrafter"/>
</dbReference>
<evidence type="ECO:0000256" key="1">
    <source>
        <dbReference type="SAM" id="MobiDB-lite"/>
    </source>
</evidence>
<accession>A0A9W8LER2</accession>
<evidence type="ECO:0000259" key="2">
    <source>
        <dbReference type="Pfam" id="PF10189"/>
    </source>
</evidence>
<feature type="compositionally biased region" description="Low complexity" evidence="1">
    <location>
        <begin position="923"/>
        <end position="933"/>
    </location>
</feature>
<dbReference type="Pfam" id="PF10189">
    <property type="entry name" value="Ints3_N"/>
    <property type="match status" value="1"/>
</dbReference>
<dbReference type="Proteomes" id="UP001140172">
    <property type="component" value="Unassembled WGS sequence"/>
</dbReference>
<protein>
    <recommendedName>
        <fullName evidence="2">Integrator complex subunit 3 N-terminal domain-containing protein</fullName>
    </recommendedName>
</protein>
<dbReference type="InterPro" id="IPR045334">
    <property type="entry name" value="INTS3"/>
</dbReference>
<comment type="caution">
    <text evidence="3">The sequence shown here is derived from an EMBL/GenBank/DDBJ whole genome shotgun (WGS) entry which is preliminary data.</text>
</comment>
<gene>
    <name evidence="3" type="ORF">GGI15_004513</name>
</gene>
<dbReference type="InterPro" id="IPR019333">
    <property type="entry name" value="INTS3_N"/>
</dbReference>
<feature type="region of interest" description="Disordered" evidence="1">
    <location>
        <begin position="871"/>
        <end position="946"/>
    </location>
</feature>
<dbReference type="AlphaFoldDB" id="A0A9W8LER2"/>
<feature type="compositionally biased region" description="Basic residues" evidence="1">
    <location>
        <begin position="887"/>
        <end position="897"/>
    </location>
</feature>